<keyword evidence="3" id="KW-1185">Reference proteome</keyword>
<name>E9HTN0_DAPPU</name>
<proteinExistence type="predicted"/>
<evidence type="ECO:0000313" key="2">
    <source>
        <dbReference type="EMBL" id="EFX64904.1"/>
    </source>
</evidence>
<protein>
    <submittedName>
        <fullName evidence="2">Uncharacterized protein</fullName>
    </submittedName>
</protein>
<dbReference type="KEGG" id="dpx:DAPPUDRAFT_117741"/>
<accession>E9HTN0</accession>
<evidence type="ECO:0000256" key="1">
    <source>
        <dbReference type="SAM" id="MobiDB-lite"/>
    </source>
</evidence>
<dbReference type="EMBL" id="GL732779">
    <property type="protein sequence ID" value="EFX64904.1"/>
    <property type="molecule type" value="Genomic_DNA"/>
</dbReference>
<dbReference type="HOGENOM" id="CLU_1058685_0_0_1"/>
<evidence type="ECO:0000313" key="3">
    <source>
        <dbReference type="Proteomes" id="UP000000305"/>
    </source>
</evidence>
<feature type="region of interest" description="Disordered" evidence="1">
    <location>
        <begin position="216"/>
        <end position="244"/>
    </location>
</feature>
<organism evidence="2 3">
    <name type="scientific">Daphnia pulex</name>
    <name type="common">Water flea</name>
    <dbReference type="NCBI Taxonomy" id="6669"/>
    <lineage>
        <taxon>Eukaryota</taxon>
        <taxon>Metazoa</taxon>
        <taxon>Ecdysozoa</taxon>
        <taxon>Arthropoda</taxon>
        <taxon>Crustacea</taxon>
        <taxon>Branchiopoda</taxon>
        <taxon>Diplostraca</taxon>
        <taxon>Cladocera</taxon>
        <taxon>Anomopoda</taxon>
        <taxon>Daphniidae</taxon>
        <taxon>Daphnia</taxon>
    </lineage>
</organism>
<gene>
    <name evidence="2" type="ORF">DAPPUDRAFT_117741</name>
</gene>
<dbReference type="InParanoid" id="E9HTN0"/>
<dbReference type="AlphaFoldDB" id="E9HTN0"/>
<sequence length="263" mass="28748">MDPNDTISERLYKFLISELEVGPRLEFVCCCCRKETCGTRIPYSPGEFVSETSKKDAENMVFLKLASTLFRSKFIEHYGHYREEAEQKRQTKNPEVVQATVVAPNVVQAPVMAPNVIQAPVMAPNVIQAPVMAPNEAANAATVGVVENTSVQDGVRRSPFPDLIPAPIVPTVPSLVPAPVKAPCSAPILVRPQGEWPAAAAVAPTKPTIGLVCDSDDEWEPAGEAAPRIHPPEQEEEYDDSTVPDRIIQLQLNRQRTNENSVS</sequence>
<reference evidence="2 3" key="1">
    <citation type="journal article" date="2011" name="Science">
        <title>The ecoresponsive genome of Daphnia pulex.</title>
        <authorList>
            <person name="Colbourne J.K."/>
            <person name="Pfrender M.E."/>
            <person name="Gilbert D."/>
            <person name="Thomas W.K."/>
            <person name="Tucker A."/>
            <person name="Oakley T.H."/>
            <person name="Tokishita S."/>
            <person name="Aerts A."/>
            <person name="Arnold G.J."/>
            <person name="Basu M.K."/>
            <person name="Bauer D.J."/>
            <person name="Caceres C.E."/>
            <person name="Carmel L."/>
            <person name="Casola C."/>
            <person name="Choi J.H."/>
            <person name="Detter J.C."/>
            <person name="Dong Q."/>
            <person name="Dusheyko S."/>
            <person name="Eads B.D."/>
            <person name="Frohlich T."/>
            <person name="Geiler-Samerotte K.A."/>
            <person name="Gerlach D."/>
            <person name="Hatcher P."/>
            <person name="Jogdeo S."/>
            <person name="Krijgsveld J."/>
            <person name="Kriventseva E.V."/>
            <person name="Kultz D."/>
            <person name="Laforsch C."/>
            <person name="Lindquist E."/>
            <person name="Lopez J."/>
            <person name="Manak J.R."/>
            <person name="Muller J."/>
            <person name="Pangilinan J."/>
            <person name="Patwardhan R.P."/>
            <person name="Pitluck S."/>
            <person name="Pritham E.J."/>
            <person name="Rechtsteiner A."/>
            <person name="Rho M."/>
            <person name="Rogozin I.B."/>
            <person name="Sakarya O."/>
            <person name="Salamov A."/>
            <person name="Schaack S."/>
            <person name="Shapiro H."/>
            <person name="Shiga Y."/>
            <person name="Skalitzky C."/>
            <person name="Smith Z."/>
            <person name="Souvorov A."/>
            <person name="Sung W."/>
            <person name="Tang Z."/>
            <person name="Tsuchiya D."/>
            <person name="Tu H."/>
            <person name="Vos H."/>
            <person name="Wang M."/>
            <person name="Wolf Y.I."/>
            <person name="Yamagata H."/>
            <person name="Yamada T."/>
            <person name="Ye Y."/>
            <person name="Shaw J.R."/>
            <person name="Andrews J."/>
            <person name="Crease T.J."/>
            <person name="Tang H."/>
            <person name="Lucas S.M."/>
            <person name="Robertson H.M."/>
            <person name="Bork P."/>
            <person name="Koonin E.V."/>
            <person name="Zdobnov E.M."/>
            <person name="Grigoriev I.V."/>
            <person name="Lynch M."/>
            <person name="Boore J.L."/>
        </authorList>
    </citation>
    <scope>NUCLEOTIDE SEQUENCE [LARGE SCALE GENOMIC DNA]</scope>
</reference>
<dbReference type="Proteomes" id="UP000000305">
    <property type="component" value="Unassembled WGS sequence"/>
</dbReference>